<evidence type="ECO:0000313" key="4">
    <source>
        <dbReference type="EMBL" id="WNY23115.1"/>
    </source>
</evidence>
<proteinExistence type="inferred from homology"/>
<dbReference type="PIRSF" id="PIRSF005622">
    <property type="entry name" value="Hydrgn_mat_hypD"/>
    <property type="match status" value="1"/>
</dbReference>
<comment type="similarity">
    <text evidence="1">Belongs to the HypD family.</text>
</comment>
<dbReference type="Pfam" id="PF01924">
    <property type="entry name" value="HypD"/>
    <property type="match status" value="1"/>
</dbReference>
<gene>
    <name evidence="4" type="primary">hypD</name>
    <name evidence="4" type="ORF">MmiHf6_04170</name>
</gene>
<dbReference type="Gene3D" id="6.10.20.100">
    <property type="match status" value="1"/>
</dbReference>
<reference evidence="4 5" key="1">
    <citation type="submission" date="2023-07" db="EMBL/GenBank/DDBJ databases">
        <title>Closed genoem sequence of Methanomicrococcus sp. Hf6.</title>
        <authorList>
            <person name="Poehlein A."/>
            <person name="Protasov E."/>
            <person name="Platt K."/>
            <person name="Reeh H."/>
            <person name="Daniel R."/>
            <person name="Brune A."/>
        </authorList>
    </citation>
    <scope>NUCLEOTIDE SEQUENCE [LARGE SCALE GENOMIC DNA]</scope>
    <source>
        <strain evidence="4 5">Hf6</strain>
    </source>
</reference>
<dbReference type="AlphaFoldDB" id="A0AA96V0P6"/>
<dbReference type="PANTHER" id="PTHR30149:SF0">
    <property type="entry name" value="HYDROGENASE MATURATION FACTOR HYPD"/>
    <property type="match status" value="1"/>
</dbReference>
<sequence length="372" mass="41022">MERTGENMTTKQDPFVKNPVEVQKKLIENISAYPKPARIMHICGTHERTIAKYGIRSLLPGRIEVLSGPGCPVCVTPDDDIDAAILLAKKGFTVVTFGDMLRVPGTEESLFDARAEGADVRMVYSIDDAIKFAAENPEKEVVFFSIGFETTIPTTAAAVRRGLPANFSIYTSLKLTPPAINLLVQDINVDAFIAPGHVAVITGTVPYEDFAKKGYPIAVAGFESYDILLGIKMLLDQLAGGTSTVENAYMRAVKTEGNPIAIKMMEDVFDIVDVEWRGLGIIPGSGYRLKEEYKEHDAAIKYKEVYEDDLNKLREIRSKKKKNCICATILTGKATPADCPMFEKACKPTNPIGPCMVSDEGMCHSWYKYCRD</sequence>
<dbReference type="InterPro" id="IPR002780">
    <property type="entry name" value="Hyd_form_HypD"/>
</dbReference>
<dbReference type="GO" id="GO:0051539">
    <property type="term" value="F:4 iron, 4 sulfur cluster binding"/>
    <property type="evidence" value="ECO:0007669"/>
    <property type="project" value="TreeGrafter"/>
</dbReference>
<evidence type="ECO:0000256" key="3">
    <source>
        <dbReference type="ARBA" id="ARBA00023004"/>
    </source>
</evidence>
<dbReference type="EMBL" id="CP131059">
    <property type="protein sequence ID" value="WNY23115.1"/>
    <property type="molecule type" value="Genomic_DNA"/>
</dbReference>
<dbReference type="InterPro" id="IPR042244">
    <property type="entry name" value="HypD_2_sf"/>
</dbReference>
<accession>A0AA96V0P6</accession>
<dbReference type="KEGG" id="mehf:MmiHf6_04170"/>
<keyword evidence="2" id="KW-0479">Metal-binding</keyword>
<dbReference type="GO" id="GO:0005506">
    <property type="term" value="F:iron ion binding"/>
    <property type="evidence" value="ECO:0007669"/>
    <property type="project" value="TreeGrafter"/>
</dbReference>
<dbReference type="Gene3D" id="3.40.50.11750">
    <property type="entry name" value="HypD, alpha/beta domain 1"/>
    <property type="match status" value="2"/>
</dbReference>
<dbReference type="GO" id="GO:0070025">
    <property type="term" value="F:carbon monoxide binding"/>
    <property type="evidence" value="ECO:0007669"/>
    <property type="project" value="TreeGrafter"/>
</dbReference>
<name>A0AA96V0P6_9EURY</name>
<dbReference type="InterPro" id="IPR042243">
    <property type="entry name" value="HypD_1"/>
</dbReference>
<evidence type="ECO:0000313" key="5">
    <source>
        <dbReference type="Proteomes" id="UP001302978"/>
    </source>
</evidence>
<organism evidence="4 5">
    <name type="scientific">Methanimicrococcus hongohii</name>
    <dbReference type="NCBI Taxonomy" id="3028295"/>
    <lineage>
        <taxon>Archaea</taxon>
        <taxon>Methanobacteriati</taxon>
        <taxon>Methanobacteriota</taxon>
        <taxon>Stenosarchaea group</taxon>
        <taxon>Methanomicrobia</taxon>
        <taxon>Methanosarcinales</taxon>
        <taxon>Methanosarcinaceae</taxon>
        <taxon>Methanimicrococcus</taxon>
    </lineage>
</organism>
<evidence type="ECO:0000256" key="1">
    <source>
        <dbReference type="ARBA" id="ARBA00007888"/>
    </source>
</evidence>
<keyword evidence="5" id="KW-1185">Reference proteome</keyword>
<dbReference type="GO" id="GO:0051604">
    <property type="term" value="P:protein maturation"/>
    <property type="evidence" value="ECO:0007669"/>
    <property type="project" value="TreeGrafter"/>
</dbReference>
<dbReference type="PANTHER" id="PTHR30149">
    <property type="entry name" value="HYDROGENASE PROTEIN ASSEMBLY PROTEIN HYPD"/>
    <property type="match status" value="1"/>
</dbReference>
<dbReference type="Proteomes" id="UP001302978">
    <property type="component" value="Chromosome"/>
</dbReference>
<evidence type="ECO:0000256" key="2">
    <source>
        <dbReference type="ARBA" id="ARBA00022723"/>
    </source>
</evidence>
<dbReference type="NCBIfam" id="TIGR00075">
    <property type="entry name" value="hypD"/>
    <property type="match status" value="1"/>
</dbReference>
<protein>
    <submittedName>
        <fullName evidence="4">Hydrogenase maturation factor HypD</fullName>
    </submittedName>
</protein>
<keyword evidence="3" id="KW-0408">Iron</keyword>